<dbReference type="PANTHER" id="PTHR47916:SF1">
    <property type="entry name" value="3-HYDROXY-5-PHOSPHONOOXYPENTANE-2,4-DIONE THIOLASE"/>
    <property type="match status" value="1"/>
</dbReference>
<comment type="similarity">
    <text evidence="1">Belongs to the DeoC/FbaB aldolase family.</text>
</comment>
<accession>A0A497EQZ6</accession>
<organism evidence="2 3">
    <name type="scientific">Thermoproteota archaeon</name>
    <dbReference type="NCBI Taxonomy" id="2056631"/>
    <lineage>
        <taxon>Archaea</taxon>
        <taxon>Thermoproteota</taxon>
    </lineage>
</organism>
<dbReference type="AlphaFoldDB" id="A0A497EQZ6"/>
<dbReference type="InterPro" id="IPR050456">
    <property type="entry name" value="DeoC/FbaB_aldolase"/>
</dbReference>
<dbReference type="Proteomes" id="UP000281962">
    <property type="component" value="Unassembled WGS sequence"/>
</dbReference>
<dbReference type="Pfam" id="PF01791">
    <property type="entry name" value="DeoC"/>
    <property type="match status" value="1"/>
</dbReference>
<dbReference type="CDD" id="cd00958">
    <property type="entry name" value="DhnA"/>
    <property type="match status" value="1"/>
</dbReference>
<proteinExistence type="inferred from homology"/>
<dbReference type="EMBL" id="QMQY01000086">
    <property type="protein sequence ID" value="RLE49773.1"/>
    <property type="molecule type" value="Genomic_DNA"/>
</dbReference>
<dbReference type="Gene3D" id="3.20.20.70">
    <property type="entry name" value="Aldolase class I"/>
    <property type="match status" value="1"/>
</dbReference>
<dbReference type="NCBIfam" id="NF005556">
    <property type="entry name" value="PRK07226.1"/>
    <property type="match status" value="1"/>
</dbReference>
<dbReference type="InterPro" id="IPR041720">
    <property type="entry name" value="FbaB-like"/>
</dbReference>
<dbReference type="SUPFAM" id="SSF51569">
    <property type="entry name" value="Aldolase"/>
    <property type="match status" value="1"/>
</dbReference>
<dbReference type="InterPro" id="IPR013785">
    <property type="entry name" value="Aldolase_TIM"/>
</dbReference>
<gene>
    <name evidence="2" type="ORF">DRJ21_02175</name>
</gene>
<reference evidence="2 3" key="1">
    <citation type="submission" date="2018-06" db="EMBL/GenBank/DDBJ databases">
        <title>Extensive metabolic versatility and redundancy in microbially diverse, dynamic hydrothermal sediments.</title>
        <authorList>
            <person name="Dombrowski N."/>
            <person name="Teske A."/>
            <person name="Baker B.J."/>
        </authorList>
    </citation>
    <scope>NUCLEOTIDE SEQUENCE [LARGE SCALE GENOMIC DNA]</scope>
    <source>
        <strain evidence="2">B30_G17</strain>
    </source>
</reference>
<dbReference type="GO" id="GO:0004332">
    <property type="term" value="F:fructose-bisphosphate aldolase activity"/>
    <property type="evidence" value="ECO:0007669"/>
    <property type="project" value="UniProtKB-EC"/>
</dbReference>
<evidence type="ECO:0000313" key="3">
    <source>
        <dbReference type="Proteomes" id="UP000281962"/>
    </source>
</evidence>
<comment type="caution">
    <text evidence="2">The sequence shown here is derived from an EMBL/GenBank/DDBJ whole genome shotgun (WGS) entry which is preliminary data.</text>
</comment>
<sequence>MNLRLNRILGLKDRVIIVAMDHGNFAGPIHGIINIEKTLRKIINENFDGIILCPGSAVKLANLIGKYRKSLILRVDGARTVYGEGITRRISSVTDAIRIGADAIIAMGYIGGKDENESLVQLGSFAIKCREWNIPLIAEMIPLAGKEDKFNVNYIKVAARIGAEIGASMIKTYYTGSIESFREVVEGCHIPIVIAGGPKMDNDRRILEIVKDAIEAGAIGVAFGRNIWQHSNPNGMIRAIAKIVYDDAEVEDAIKELI</sequence>
<name>A0A497EQZ6_9CREN</name>
<keyword evidence="2" id="KW-0456">Lyase</keyword>
<dbReference type="SMART" id="SM01133">
    <property type="entry name" value="DeoC"/>
    <property type="match status" value="1"/>
</dbReference>
<dbReference type="InterPro" id="IPR002915">
    <property type="entry name" value="DeoC/FbaB/LacD_aldolase"/>
</dbReference>
<dbReference type="PANTHER" id="PTHR47916">
    <property type="entry name" value="FRUCTOSE-BISPHOSPHATE ALDOLASE CLASS 1"/>
    <property type="match status" value="1"/>
</dbReference>
<evidence type="ECO:0000313" key="2">
    <source>
        <dbReference type="EMBL" id="RLE49773.1"/>
    </source>
</evidence>
<dbReference type="PIRSF" id="PIRSF038992">
    <property type="entry name" value="Aldolase_Ia"/>
    <property type="match status" value="1"/>
</dbReference>
<dbReference type="EC" id="4.1.2.13" evidence="2"/>
<evidence type="ECO:0000256" key="1">
    <source>
        <dbReference type="ARBA" id="ARBA00008116"/>
    </source>
</evidence>
<protein>
    <submittedName>
        <fullName evidence="2">Fructose-bisphosphate aldolase</fullName>
        <ecNumber evidence="2">4.1.2.13</ecNumber>
    </submittedName>
</protein>